<dbReference type="SUPFAM" id="SSF48371">
    <property type="entry name" value="ARM repeat"/>
    <property type="match status" value="1"/>
</dbReference>
<comment type="caution">
    <text evidence="7">The sequence shown here is derived from an EMBL/GenBank/DDBJ whole genome shotgun (WGS) entry which is preliminary data.</text>
</comment>
<evidence type="ECO:0000259" key="6">
    <source>
        <dbReference type="PROSITE" id="PS51698"/>
    </source>
</evidence>
<feature type="domain" description="U-box" evidence="6">
    <location>
        <begin position="675"/>
        <end position="750"/>
    </location>
</feature>
<feature type="compositionally biased region" description="Low complexity" evidence="5">
    <location>
        <begin position="36"/>
        <end position="46"/>
    </location>
</feature>
<name>A0A8T3ABL2_DENNO</name>
<gene>
    <name evidence="7" type="ORF">KFK09_023647</name>
</gene>
<dbReference type="Pfam" id="PF04564">
    <property type="entry name" value="U-box"/>
    <property type="match status" value="1"/>
</dbReference>
<dbReference type="InterPro" id="IPR016024">
    <property type="entry name" value="ARM-type_fold"/>
</dbReference>
<dbReference type="SUPFAM" id="SSF57850">
    <property type="entry name" value="RING/U-box"/>
    <property type="match status" value="1"/>
</dbReference>
<dbReference type="SMART" id="SM00504">
    <property type="entry name" value="Ubox"/>
    <property type="match status" value="1"/>
</dbReference>
<accession>A0A8T3ABL2</accession>
<keyword evidence="8" id="KW-1185">Reference proteome</keyword>
<dbReference type="PANTHER" id="PTHR35549:SF1">
    <property type="entry name" value="OS04G0584500 PROTEIN"/>
    <property type="match status" value="1"/>
</dbReference>
<dbReference type="PROSITE" id="PS51698">
    <property type="entry name" value="U_BOX"/>
    <property type="match status" value="1"/>
</dbReference>
<comment type="pathway">
    <text evidence="2">Protein modification; protein ubiquitination.</text>
</comment>
<keyword evidence="4" id="KW-0808">Transferase</keyword>
<protein>
    <recommendedName>
        <fullName evidence="3">RING-type E3 ubiquitin transferase</fullName>
        <ecNumber evidence="3">2.3.2.27</ecNumber>
    </recommendedName>
</protein>
<feature type="region of interest" description="Disordered" evidence="5">
    <location>
        <begin position="99"/>
        <end position="118"/>
    </location>
</feature>
<dbReference type="Pfam" id="PF23568">
    <property type="entry name" value="ARM_LIN"/>
    <property type="match status" value="1"/>
</dbReference>
<evidence type="ECO:0000256" key="1">
    <source>
        <dbReference type="ARBA" id="ARBA00000900"/>
    </source>
</evidence>
<organism evidence="7 8">
    <name type="scientific">Dendrobium nobile</name>
    <name type="common">Orchid</name>
    <dbReference type="NCBI Taxonomy" id="94219"/>
    <lineage>
        <taxon>Eukaryota</taxon>
        <taxon>Viridiplantae</taxon>
        <taxon>Streptophyta</taxon>
        <taxon>Embryophyta</taxon>
        <taxon>Tracheophyta</taxon>
        <taxon>Spermatophyta</taxon>
        <taxon>Magnoliopsida</taxon>
        <taxon>Liliopsida</taxon>
        <taxon>Asparagales</taxon>
        <taxon>Orchidaceae</taxon>
        <taxon>Epidendroideae</taxon>
        <taxon>Malaxideae</taxon>
        <taxon>Dendrobiinae</taxon>
        <taxon>Dendrobium</taxon>
    </lineage>
</organism>
<evidence type="ECO:0000256" key="3">
    <source>
        <dbReference type="ARBA" id="ARBA00012483"/>
    </source>
</evidence>
<evidence type="ECO:0000256" key="2">
    <source>
        <dbReference type="ARBA" id="ARBA00004906"/>
    </source>
</evidence>
<feature type="region of interest" description="Disordered" evidence="5">
    <location>
        <begin position="14"/>
        <end position="59"/>
    </location>
</feature>
<sequence length="1142" mass="128760">MATLDELLTKDGFVRGRDKPKTWPRGGPAWARDKSLSSSRLGCSGSKAPPSRTRSDVNRRKSLFAAPEKAGFKQPVQSNVEGSIVRSVDWYEAQLPKLQDPRDSVNESKEVEGSSGRNHWCASSIEASNVNSKSRMHLESQDGYSSELQMKLIYNSSFNNNLFENEEPNGSEIQNSHDKPSFKGARVGRPVPALDNAGLKEIASMINSCVNQIIKDESFRSSLREACVSSLKSIWVQVRQSKDNGVISVLVEAIKAVERIITEGPNQFDLKKAFLNLNFISGLKSRRSDDEHTCGIPRSHLAACGHLYLSILYKIQKKDNVSAEYLLQVFCDSPYHARTTLLPELWDRLFLPHISHLNAWHEKEASSISETSGSMMKLEFLQKVYNDVVDLVTFQFATYYKGWLMGDDNGSALPYICIPFASVPDITEHAKEVVSLETFVSSNSIPSKTMISKRLYSVLSQASRNKTTYDMGNMEEEEKDEVGDETEEDQTDAYMKKNDENGNQSSDAGTYAVEHFQEYYDACSQNSAASFEITPEIDKIKGNYCCSSTSSILEAEEIKYGSKMVTKRHFHVRKCDPQENEIRLKLEKLAKAASQLRVADDHSDDANTYSPKQTFDSPVCYSEQDEMTEVRRTKLVVDETDGTNGLFDSCSLKERPSEILLGHLEDNYQDSLFSRIPGEFICPLTGQLFMEPVTLESGHTFELVAIKDRFNQGNRTCPVTGQTLKCSLIPDTNMVLKHVIHGWVENCFRSSISLASKSTFSPLKQIRNYKFVLSVLIIEQILTGFSLKEGKEIIEHLISLGGLQFLTKMLEIGNLEEKSRAAELLAMCIQADGCCRNHLAMKISKSSLLDLIHSKQVHARTCAVSLLIELICLHRRMDITSFVSGLRTEDIGNTKRELLLCLKSSFPEERVLVAVLLIHLDYMEESRIHSLYKEEAVKCIVKALECCLFDKMFIPNCRRALLMLGGHFSFSGEIITETMLLKKAGYNCNTYNDEDDQTISEEESRMREDWLKSVALILLQYGKKSFQVTLSKCWMLGKPDLVSACVVTTAWLSHALTYLSVPALQRSAFSAFMPRLKECLKFDLDIKLKVLASLSLLNFSKILECRIPLISYADEIHDPLKSLREVTWTAKHLFHDIFEESS</sequence>
<evidence type="ECO:0000256" key="5">
    <source>
        <dbReference type="SAM" id="MobiDB-lite"/>
    </source>
</evidence>
<dbReference type="PANTHER" id="PTHR35549">
    <property type="entry name" value="OS04G0584500 PROTEIN"/>
    <property type="match status" value="1"/>
</dbReference>
<dbReference type="EC" id="2.3.2.27" evidence="3"/>
<evidence type="ECO:0000256" key="4">
    <source>
        <dbReference type="ARBA" id="ARBA00022679"/>
    </source>
</evidence>
<dbReference type="Gene3D" id="3.30.40.10">
    <property type="entry name" value="Zinc/RING finger domain, C3HC4 (zinc finger)"/>
    <property type="match status" value="1"/>
</dbReference>
<dbReference type="InterPro" id="IPR003613">
    <property type="entry name" value="Ubox_domain"/>
</dbReference>
<proteinExistence type="predicted"/>
<dbReference type="InterPro" id="IPR013083">
    <property type="entry name" value="Znf_RING/FYVE/PHD"/>
</dbReference>
<feature type="compositionally biased region" description="Acidic residues" evidence="5">
    <location>
        <begin position="473"/>
        <end position="490"/>
    </location>
</feature>
<dbReference type="InterPro" id="IPR045210">
    <property type="entry name" value="RING-Ubox_PUB"/>
</dbReference>
<dbReference type="AlphaFoldDB" id="A0A8T3ABL2"/>
<dbReference type="Pfam" id="PF23628">
    <property type="entry name" value="ARM_LIN_C"/>
    <property type="match status" value="1"/>
</dbReference>
<evidence type="ECO:0000313" key="7">
    <source>
        <dbReference type="EMBL" id="KAI0493529.1"/>
    </source>
</evidence>
<feature type="compositionally biased region" description="Basic and acidic residues" evidence="5">
    <location>
        <begin position="99"/>
        <end position="112"/>
    </location>
</feature>
<dbReference type="EMBL" id="JAGYWB010000017">
    <property type="protein sequence ID" value="KAI0493529.1"/>
    <property type="molecule type" value="Genomic_DNA"/>
</dbReference>
<dbReference type="InterPro" id="IPR055566">
    <property type="entry name" value="ARM_LIN"/>
</dbReference>
<feature type="region of interest" description="Disordered" evidence="5">
    <location>
        <begin position="164"/>
        <end position="187"/>
    </location>
</feature>
<feature type="region of interest" description="Disordered" evidence="5">
    <location>
        <begin position="470"/>
        <end position="490"/>
    </location>
</feature>
<reference evidence="7" key="1">
    <citation type="journal article" date="2022" name="Front. Genet.">
        <title>Chromosome-Scale Assembly of the Dendrobium nobile Genome Provides Insights Into the Molecular Mechanism of the Biosynthesis of the Medicinal Active Ingredient of Dendrobium.</title>
        <authorList>
            <person name="Xu Q."/>
            <person name="Niu S.-C."/>
            <person name="Li K.-L."/>
            <person name="Zheng P.-J."/>
            <person name="Zhang X.-J."/>
            <person name="Jia Y."/>
            <person name="Liu Y."/>
            <person name="Niu Y.-X."/>
            <person name="Yu L.-H."/>
            <person name="Chen D.-F."/>
            <person name="Zhang G.-Q."/>
        </authorList>
    </citation>
    <scope>NUCLEOTIDE SEQUENCE</scope>
    <source>
        <tissue evidence="7">Leaf</tissue>
    </source>
</reference>
<dbReference type="GO" id="GO:0061630">
    <property type="term" value="F:ubiquitin protein ligase activity"/>
    <property type="evidence" value="ECO:0007669"/>
    <property type="project" value="UniProtKB-EC"/>
</dbReference>
<dbReference type="GO" id="GO:0016567">
    <property type="term" value="P:protein ubiquitination"/>
    <property type="evidence" value="ECO:0007669"/>
    <property type="project" value="InterPro"/>
</dbReference>
<comment type="catalytic activity">
    <reaction evidence="1">
        <text>S-ubiquitinyl-[E2 ubiquitin-conjugating enzyme]-L-cysteine + [acceptor protein]-L-lysine = [E2 ubiquitin-conjugating enzyme]-L-cysteine + N(6)-ubiquitinyl-[acceptor protein]-L-lysine.</text>
        <dbReference type="EC" id="2.3.2.27"/>
    </reaction>
</comment>
<evidence type="ECO:0000313" key="8">
    <source>
        <dbReference type="Proteomes" id="UP000829196"/>
    </source>
</evidence>
<dbReference type="InterPro" id="IPR056512">
    <property type="entry name" value="LIN_N"/>
</dbReference>
<dbReference type="Proteomes" id="UP000829196">
    <property type="component" value="Unassembled WGS sequence"/>
</dbReference>
<dbReference type="OrthoDB" id="10064100at2759"/>
<dbReference type="CDD" id="cd16664">
    <property type="entry name" value="RING-Ubox_PUB"/>
    <property type="match status" value="1"/>
</dbReference>